<dbReference type="Pfam" id="PF03972">
    <property type="entry name" value="MmgE_PrpD_N"/>
    <property type="match status" value="1"/>
</dbReference>
<dbReference type="Pfam" id="PF19305">
    <property type="entry name" value="MmgE_PrpD_C"/>
    <property type="match status" value="1"/>
</dbReference>
<dbReference type="InterPro" id="IPR045337">
    <property type="entry name" value="MmgE_PrpD_C"/>
</dbReference>
<dbReference type="PANTHER" id="PTHR16943:SF8">
    <property type="entry name" value="2-METHYLCITRATE DEHYDRATASE"/>
    <property type="match status" value="1"/>
</dbReference>
<sequence length="470" mass="47495">MIAEELAEWGTSPVEVPDGVRAAALRYLLDGVGTALGGLRTGMVAAECDEPSPIPAVAVARALGGPPEATIIGSRDRVGAPAAALANGTLVHTLDFDDTHASGLVHATTVVLPAAFAVGEQVGATGRAVLDAAVVGYETVCRVAAAAPHGFHARGLHATMVAGVFSSAIVAARLLGHDAARTVDALGIAGSQAGGLLAFLHSGASTKQLHPGFAAHAGILAARLAAAGASGPANVFDGPHGVYDALAAGTVDLASVTADLGTRWETTRIGIKPYPACQLSHAAIDAVGDAMRRSGFRPGGFGPGDVAAIDVDVHPDSVPTVCDTRRDLARPASPYAAKFSLPWSVAAAVVDGDLTTATYEPDSLGRPEVERVARLVRWHVTPTGGAAADAPGTARITLTDGSTITGSVPRSTGGPDNPLTDEQLVAKFHGNAGGDDSTHLVDLLHRLEELDTIEPLMAALAAAGTGRDRP</sequence>
<name>A0A7W7SKM6_9ACTN</name>
<proteinExistence type="inferred from homology"/>
<dbReference type="EMBL" id="JACHJW010000001">
    <property type="protein sequence ID" value="MBB4956469.1"/>
    <property type="molecule type" value="Genomic_DNA"/>
</dbReference>
<accession>A0A7W7SKM6</accession>
<reference evidence="4 5" key="1">
    <citation type="submission" date="2020-08" db="EMBL/GenBank/DDBJ databases">
        <title>Sequencing the genomes of 1000 actinobacteria strains.</title>
        <authorList>
            <person name="Klenk H.-P."/>
        </authorList>
    </citation>
    <scope>NUCLEOTIDE SEQUENCE [LARGE SCALE GENOMIC DNA]</scope>
    <source>
        <strain evidence="4 5">DSM 45886</strain>
    </source>
</reference>
<evidence type="ECO:0000313" key="5">
    <source>
        <dbReference type="Proteomes" id="UP000578819"/>
    </source>
</evidence>
<dbReference type="SUPFAM" id="SSF103378">
    <property type="entry name" value="2-methylcitrate dehydratase PrpD"/>
    <property type="match status" value="1"/>
</dbReference>
<dbReference type="InterPro" id="IPR036148">
    <property type="entry name" value="MmgE/PrpD_sf"/>
</dbReference>
<dbReference type="AlphaFoldDB" id="A0A7W7SKM6"/>
<dbReference type="RefSeq" id="WP_184531947.1">
    <property type="nucleotide sequence ID" value="NZ_JACHJW010000001.1"/>
</dbReference>
<evidence type="ECO:0000259" key="3">
    <source>
        <dbReference type="Pfam" id="PF19305"/>
    </source>
</evidence>
<feature type="domain" description="MmgE/PrpD C-terminal" evidence="3">
    <location>
        <begin position="274"/>
        <end position="433"/>
    </location>
</feature>
<dbReference type="InterPro" id="IPR045336">
    <property type="entry name" value="MmgE_PrpD_N"/>
</dbReference>
<dbReference type="InterPro" id="IPR042183">
    <property type="entry name" value="MmgE/PrpD_sf_1"/>
</dbReference>
<dbReference type="PANTHER" id="PTHR16943">
    <property type="entry name" value="2-METHYLCITRATE DEHYDRATASE-RELATED"/>
    <property type="match status" value="1"/>
</dbReference>
<keyword evidence="5" id="KW-1185">Reference proteome</keyword>
<feature type="domain" description="MmgE/PrpD N-terminal" evidence="2">
    <location>
        <begin position="14"/>
        <end position="249"/>
    </location>
</feature>
<evidence type="ECO:0000259" key="2">
    <source>
        <dbReference type="Pfam" id="PF03972"/>
    </source>
</evidence>
<evidence type="ECO:0000313" key="4">
    <source>
        <dbReference type="EMBL" id="MBB4956469.1"/>
    </source>
</evidence>
<comment type="caution">
    <text evidence="4">The sequence shown here is derived from an EMBL/GenBank/DDBJ whole genome shotgun (WGS) entry which is preliminary data.</text>
</comment>
<gene>
    <name evidence="4" type="ORF">FHR38_000202</name>
</gene>
<dbReference type="Gene3D" id="1.10.4100.10">
    <property type="entry name" value="2-methylcitrate dehydratase PrpD"/>
    <property type="match status" value="1"/>
</dbReference>
<comment type="similarity">
    <text evidence="1">Belongs to the PrpD family.</text>
</comment>
<dbReference type="InterPro" id="IPR005656">
    <property type="entry name" value="MmgE_PrpD"/>
</dbReference>
<dbReference type="InterPro" id="IPR042188">
    <property type="entry name" value="MmgE/PrpD_sf_2"/>
</dbReference>
<evidence type="ECO:0000256" key="1">
    <source>
        <dbReference type="ARBA" id="ARBA00006174"/>
    </source>
</evidence>
<organism evidence="4 5">
    <name type="scientific">Micromonospora polyrhachis</name>
    <dbReference type="NCBI Taxonomy" id="1282883"/>
    <lineage>
        <taxon>Bacteria</taxon>
        <taxon>Bacillati</taxon>
        <taxon>Actinomycetota</taxon>
        <taxon>Actinomycetes</taxon>
        <taxon>Micromonosporales</taxon>
        <taxon>Micromonosporaceae</taxon>
        <taxon>Micromonospora</taxon>
    </lineage>
</organism>
<dbReference type="Gene3D" id="3.30.1330.120">
    <property type="entry name" value="2-methylcitrate dehydratase PrpD"/>
    <property type="match status" value="1"/>
</dbReference>
<protein>
    <submittedName>
        <fullName evidence="4">2-methylcitrate dehydratase PrpD</fullName>
    </submittedName>
</protein>
<dbReference type="GO" id="GO:0016829">
    <property type="term" value="F:lyase activity"/>
    <property type="evidence" value="ECO:0007669"/>
    <property type="project" value="InterPro"/>
</dbReference>
<dbReference type="Proteomes" id="UP000578819">
    <property type="component" value="Unassembled WGS sequence"/>
</dbReference>